<gene>
    <name evidence="1" type="ORF">TGDOM2_232035</name>
</gene>
<dbReference type="Proteomes" id="UP000028837">
    <property type="component" value="Unassembled WGS sequence"/>
</dbReference>
<comment type="caution">
    <text evidence="1">The sequence shown here is derived from an EMBL/GenBank/DDBJ whole genome shotgun (WGS) entry which is preliminary data.</text>
</comment>
<protein>
    <submittedName>
        <fullName evidence="1">Uncharacterized protein</fullName>
    </submittedName>
</protein>
<reference evidence="1 2" key="1">
    <citation type="submission" date="2014-02" db="EMBL/GenBank/DDBJ databases">
        <authorList>
            <person name="Sibley D."/>
            <person name="Venepally P."/>
            <person name="Karamycheva S."/>
            <person name="Hadjithomas M."/>
            <person name="Khan A."/>
            <person name="Brunk B."/>
            <person name="Roos D."/>
            <person name="Caler E."/>
            <person name="Lorenzi H."/>
        </authorList>
    </citation>
    <scope>NUCLEOTIDE SEQUENCE [LARGE SCALE GENOMIC DNA]</scope>
    <source>
        <strain evidence="1 2">GAB2-2007-GAL-DOM2</strain>
    </source>
</reference>
<organism evidence="1 2">
    <name type="scientific">Toxoplasma gondii GAB2-2007-GAL-DOM2</name>
    <dbReference type="NCBI Taxonomy" id="1130820"/>
    <lineage>
        <taxon>Eukaryota</taxon>
        <taxon>Sar</taxon>
        <taxon>Alveolata</taxon>
        <taxon>Apicomplexa</taxon>
        <taxon>Conoidasida</taxon>
        <taxon>Coccidia</taxon>
        <taxon>Eucoccidiorida</taxon>
        <taxon>Eimeriorina</taxon>
        <taxon>Sarcocystidae</taxon>
        <taxon>Toxoplasma</taxon>
    </lineage>
</organism>
<accession>A0A086KW55</accession>
<evidence type="ECO:0000313" key="1">
    <source>
        <dbReference type="EMBL" id="KFG48623.1"/>
    </source>
</evidence>
<sequence length="137" mass="15253">MLVHHEDVRSHWRRRKFVCNLAACCSATLKTETLQGSCACGVDVTFLERSRQRIRFACCGAAKEESEQNLLFLHLLVLCQGGARVPSPQRHCVGLECFRLHVRVNSLEGETRVSPETLLENLVTENRLVGGHAGSVP</sequence>
<name>A0A086KW55_TOXGO</name>
<dbReference type="VEuPathDB" id="ToxoDB:TGDOM2_232035"/>
<dbReference type="EMBL" id="AHZU02000088">
    <property type="protein sequence ID" value="KFG48623.1"/>
    <property type="molecule type" value="Genomic_DNA"/>
</dbReference>
<dbReference type="AlphaFoldDB" id="A0A086KW55"/>
<evidence type="ECO:0000313" key="2">
    <source>
        <dbReference type="Proteomes" id="UP000028837"/>
    </source>
</evidence>
<proteinExistence type="predicted"/>